<evidence type="ECO:0000313" key="10">
    <source>
        <dbReference type="EMBL" id="KEQ58167.1"/>
    </source>
</evidence>
<feature type="compositionally biased region" description="Polar residues" evidence="6">
    <location>
        <begin position="484"/>
        <end position="495"/>
    </location>
</feature>
<comment type="catalytic activity">
    <reaction evidence="1 5">
        <text>[protein]-peptidylproline (omega=180) = [protein]-peptidylproline (omega=0)</text>
        <dbReference type="Rhea" id="RHEA:16237"/>
        <dbReference type="Rhea" id="RHEA-COMP:10747"/>
        <dbReference type="Rhea" id="RHEA-COMP:10748"/>
        <dbReference type="ChEBI" id="CHEBI:83833"/>
        <dbReference type="ChEBI" id="CHEBI:83834"/>
        <dbReference type="EC" id="5.2.1.8"/>
    </reaction>
</comment>
<keyword evidence="11" id="KW-1185">Reference proteome</keyword>
<feature type="compositionally biased region" description="Pro residues" evidence="6">
    <location>
        <begin position="162"/>
        <end position="179"/>
    </location>
</feature>
<name>A0A074VKL6_AURM1</name>
<dbReference type="GO" id="GO:0003755">
    <property type="term" value="F:peptidyl-prolyl cis-trans isomerase activity"/>
    <property type="evidence" value="ECO:0007669"/>
    <property type="project" value="UniProtKB-KW"/>
</dbReference>
<evidence type="ECO:0000256" key="4">
    <source>
        <dbReference type="ARBA" id="ARBA00023235"/>
    </source>
</evidence>
<feature type="transmembrane region" description="Helical" evidence="7">
    <location>
        <begin position="395"/>
        <end position="416"/>
    </location>
</feature>
<feature type="transmembrane region" description="Helical" evidence="7">
    <location>
        <begin position="245"/>
        <end position="263"/>
    </location>
</feature>
<keyword evidence="7" id="KW-0472">Membrane</keyword>
<evidence type="ECO:0000256" key="8">
    <source>
        <dbReference type="SAM" id="SignalP"/>
    </source>
</evidence>
<feature type="region of interest" description="Disordered" evidence="6">
    <location>
        <begin position="428"/>
        <end position="495"/>
    </location>
</feature>
<evidence type="ECO:0000256" key="7">
    <source>
        <dbReference type="SAM" id="Phobius"/>
    </source>
</evidence>
<evidence type="ECO:0000256" key="6">
    <source>
        <dbReference type="SAM" id="MobiDB-lite"/>
    </source>
</evidence>
<dbReference type="SUPFAM" id="SSF54534">
    <property type="entry name" value="FKBP-like"/>
    <property type="match status" value="1"/>
</dbReference>
<gene>
    <name evidence="10" type="ORF">M437DRAFT_79267</name>
</gene>
<dbReference type="InterPro" id="IPR001179">
    <property type="entry name" value="PPIase_FKBP_dom"/>
</dbReference>
<evidence type="ECO:0000256" key="5">
    <source>
        <dbReference type="PROSITE-ProRule" id="PRU00277"/>
    </source>
</evidence>
<dbReference type="FunFam" id="3.10.50.40:FF:000006">
    <property type="entry name" value="Peptidyl-prolyl cis-trans isomerase"/>
    <property type="match status" value="1"/>
</dbReference>
<dbReference type="EMBL" id="KL584859">
    <property type="protein sequence ID" value="KEQ58167.1"/>
    <property type="molecule type" value="Genomic_DNA"/>
</dbReference>
<dbReference type="STRING" id="1043003.A0A074VKL6"/>
<dbReference type="Gene3D" id="3.10.50.40">
    <property type="match status" value="1"/>
</dbReference>
<organism evidence="10 11">
    <name type="scientific">Aureobasidium melanogenum (strain CBS 110374)</name>
    <name type="common">Aureobasidium pullulans var. melanogenum</name>
    <dbReference type="NCBI Taxonomy" id="1043003"/>
    <lineage>
        <taxon>Eukaryota</taxon>
        <taxon>Fungi</taxon>
        <taxon>Dikarya</taxon>
        <taxon>Ascomycota</taxon>
        <taxon>Pezizomycotina</taxon>
        <taxon>Dothideomycetes</taxon>
        <taxon>Dothideomycetidae</taxon>
        <taxon>Dothideales</taxon>
        <taxon>Saccotheciaceae</taxon>
        <taxon>Aureobasidium</taxon>
    </lineage>
</organism>
<protein>
    <recommendedName>
        <fullName evidence="2 5">peptidylprolyl isomerase</fullName>
        <ecNumber evidence="2 5">5.2.1.8</ecNumber>
    </recommendedName>
</protein>
<feature type="transmembrane region" description="Helical" evidence="7">
    <location>
        <begin position="355"/>
        <end position="375"/>
    </location>
</feature>
<dbReference type="RefSeq" id="XP_040875190.1">
    <property type="nucleotide sequence ID" value="XM_041027143.1"/>
</dbReference>
<dbReference type="EC" id="5.2.1.8" evidence="2 5"/>
<evidence type="ECO:0000256" key="1">
    <source>
        <dbReference type="ARBA" id="ARBA00000971"/>
    </source>
</evidence>
<keyword evidence="4 5" id="KW-0413">Isomerase</keyword>
<dbReference type="HOGENOM" id="CLU_040321_0_1_1"/>
<keyword evidence="7" id="KW-0812">Transmembrane</keyword>
<dbReference type="GeneID" id="63920516"/>
<keyword evidence="3 5" id="KW-0697">Rotamase</keyword>
<dbReference type="Pfam" id="PF12400">
    <property type="entry name" value="STIMATE"/>
    <property type="match status" value="1"/>
</dbReference>
<dbReference type="Pfam" id="PF00254">
    <property type="entry name" value="FKBP_C"/>
    <property type="match status" value="1"/>
</dbReference>
<evidence type="ECO:0000256" key="2">
    <source>
        <dbReference type="ARBA" id="ARBA00013194"/>
    </source>
</evidence>
<feature type="transmembrane region" description="Helical" evidence="7">
    <location>
        <begin position="202"/>
        <end position="224"/>
    </location>
</feature>
<evidence type="ECO:0000313" key="11">
    <source>
        <dbReference type="Proteomes" id="UP000030672"/>
    </source>
</evidence>
<keyword evidence="7" id="KW-1133">Transmembrane helix</keyword>
<dbReference type="GO" id="GO:0016020">
    <property type="term" value="C:membrane"/>
    <property type="evidence" value="ECO:0007669"/>
    <property type="project" value="TreeGrafter"/>
</dbReference>
<feature type="chain" id="PRO_5001700727" description="peptidylprolyl isomerase" evidence="8">
    <location>
        <begin position="25"/>
        <end position="495"/>
    </location>
</feature>
<dbReference type="InterPro" id="IPR022127">
    <property type="entry name" value="STIMATE/YPL162C"/>
</dbReference>
<evidence type="ECO:0000256" key="3">
    <source>
        <dbReference type="ARBA" id="ARBA00023110"/>
    </source>
</evidence>
<feature type="region of interest" description="Disordered" evidence="6">
    <location>
        <begin position="159"/>
        <end position="194"/>
    </location>
</feature>
<dbReference type="PANTHER" id="PTHR31735:SF1">
    <property type="entry name" value="VACUOLAR MEMBRANE PROTEIN YPL162C"/>
    <property type="match status" value="1"/>
</dbReference>
<sequence length="495" mass="54154">MHTTKLPLLIASAAILSIPTAVLAADDHLSGPTTKVTASGLEIVTANPKTCKRPTKSGDEISVHYRGKLLSDGTVFDESYSRGVPLDFKLGVGEVIKGWDEGLSDACVGEQRKLVIPPELAYGHSDLGVIPPDSTLIFDTELIQIAGVPVEAEEPALRPEELLPPPPIPQDDFPPPPHPQSGTGSEKGPKGMMQAQDGECKLLGPFALVVQAALGALALLSLVFKRWRERPRRPLKIWFFDVSKQVAGTFLLHLANLGMSMFSSGKFDLASTKPEDISASVSAVTADDGNMPNPCSFYLLNLAIDTTIGIPVLVILLRVLHNLFARTPIANPPESIKSGYYGNPPRATWWLKQSIIYFLGLFGMKLFVFLLFAMLPWLPWVGDWALRWTEGNEALQIAFVMFIFPVAMNAIQYYIIDSFIKSKESDREGFQAVPTEDDEEHRGDGVGVNDEDRSKRRDRVSTAEHVTEANPTVVPSYDHDSDAEASSGSSLNHRK</sequence>
<feature type="transmembrane region" description="Helical" evidence="7">
    <location>
        <begin position="297"/>
        <end position="317"/>
    </location>
</feature>
<reference evidence="10 11" key="1">
    <citation type="journal article" date="2014" name="BMC Genomics">
        <title>Genome sequencing of four Aureobasidium pullulans varieties: biotechnological potential, stress tolerance, and description of new species.</title>
        <authorList>
            <person name="Gostin Ar C."/>
            <person name="Ohm R.A."/>
            <person name="Kogej T."/>
            <person name="Sonjak S."/>
            <person name="Turk M."/>
            <person name="Zajc J."/>
            <person name="Zalar P."/>
            <person name="Grube M."/>
            <person name="Sun H."/>
            <person name="Han J."/>
            <person name="Sharma A."/>
            <person name="Chiniquy J."/>
            <person name="Ngan C.Y."/>
            <person name="Lipzen A."/>
            <person name="Barry K."/>
            <person name="Grigoriev I.V."/>
            <person name="Gunde-Cimerman N."/>
        </authorList>
    </citation>
    <scope>NUCLEOTIDE SEQUENCE [LARGE SCALE GENOMIC DNA]</scope>
    <source>
        <strain evidence="10 11">CBS 110374</strain>
    </source>
</reference>
<dbReference type="PANTHER" id="PTHR31735">
    <property type="entry name" value="VACUOLAR MEMBRANE PROTEIN YPL162C"/>
    <property type="match status" value="1"/>
</dbReference>
<feature type="domain" description="PPIase FKBP-type" evidence="9">
    <location>
        <begin position="58"/>
        <end position="146"/>
    </location>
</feature>
<dbReference type="AlphaFoldDB" id="A0A074VKL6"/>
<accession>A0A074VKL6</accession>
<dbReference type="PROSITE" id="PS50059">
    <property type="entry name" value="FKBP_PPIASE"/>
    <property type="match status" value="1"/>
</dbReference>
<feature type="signal peptide" evidence="8">
    <location>
        <begin position="1"/>
        <end position="24"/>
    </location>
</feature>
<keyword evidence="8" id="KW-0732">Signal</keyword>
<evidence type="ECO:0000259" key="9">
    <source>
        <dbReference type="PROSITE" id="PS50059"/>
    </source>
</evidence>
<proteinExistence type="predicted"/>
<dbReference type="InterPro" id="IPR046357">
    <property type="entry name" value="PPIase_dom_sf"/>
</dbReference>
<feature type="compositionally biased region" description="Basic and acidic residues" evidence="6">
    <location>
        <begin position="440"/>
        <end position="467"/>
    </location>
</feature>
<dbReference type="Proteomes" id="UP000030672">
    <property type="component" value="Unassembled WGS sequence"/>
</dbReference>